<organism evidence="3 4">
    <name type="scientific">Actinotalea ferrariae CF5-4</name>
    <dbReference type="NCBI Taxonomy" id="948458"/>
    <lineage>
        <taxon>Bacteria</taxon>
        <taxon>Bacillati</taxon>
        <taxon>Actinomycetota</taxon>
        <taxon>Actinomycetes</taxon>
        <taxon>Micrococcales</taxon>
        <taxon>Cellulomonadaceae</taxon>
        <taxon>Actinotalea</taxon>
    </lineage>
</organism>
<dbReference type="InterPro" id="IPR011251">
    <property type="entry name" value="Luciferase-like_dom"/>
</dbReference>
<evidence type="ECO:0000256" key="1">
    <source>
        <dbReference type="ARBA" id="ARBA00023002"/>
    </source>
</evidence>
<dbReference type="GO" id="GO:0016705">
    <property type="term" value="F:oxidoreductase activity, acting on paired donors, with incorporation or reduction of molecular oxygen"/>
    <property type="evidence" value="ECO:0007669"/>
    <property type="project" value="InterPro"/>
</dbReference>
<evidence type="ECO:0000313" key="3">
    <source>
        <dbReference type="EMBL" id="EYR64899.1"/>
    </source>
</evidence>
<keyword evidence="4" id="KW-1185">Reference proteome</keyword>
<sequence length="191" mass="20027">MTVTSLTVGALLPRDLPAADLPAFVRDAEALGFDELWVVEDCFFRGGVAQAAVALATTSRIRVGVGILPAAARNVAFEALELATLAELFPGRLVAGVGHGMPAWMRQVGAWPASPLTLLEEHLAALRSLLHGEEVTTDGQHVRLDRVRLEAPPAVPPPVLAGVRGPRSLAVAGRHADGVVLAEPGTTAYVR</sequence>
<dbReference type="OrthoDB" id="675245at2"/>
<dbReference type="InterPro" id="IPR036661">
    <property type="entry name" value="Luciferase-like_sf"/>
</dbReference>
<dbReference type="Proteomes" id="UP000019753">
    <property type="component" value="Unassembled WGS sequence"/>
</dbReference>
<reference evidence="3 4" key="1">
    <citation type="submission" date="2014-01" db="EMBL/GenBank/DDBJ databases">
        <title>Actinotalea ferrariae CF5-4.</title>
        <authorList>
            <person name="Chen F."/>
            <person name="Li Y."/>
            <person name="Wang G."/>
        </authorList>
    </citation>
    <scope>NUCLEOTIDE SEQUENCE [LARGE SCALE GENOMIC DNA]</scope>
    <source>
        <strain evidence="3 4">CF5-4</strain>
    </source>
</reference>
<dbReference type="PANTHER" id="PTHR43244:SF1">
    <property type="entry name" value="5,10-METHYLENETETRAHYDROMETHANOPTERIN REDUCTASE"/>
    <property type="match status" value="1"/>
</dbReference>
<dbReference type="AlphaFoldDB" id="A0A021VUP2"/>
<dbReference type="RefSeq" id="WP_034222087.1">
    <property type="nucleotide sequence ID" value="NZ_AXCW01000013.1"/>
</dbReference>
<comment type="caution">
    <text evidence="3">The sequence shown here is derived from an EMBL/GenBank/DDBJ whole genome shotgun (WGS) entry which is preliminary data.</text>
</comment>
<gene>
    <name evidence="3" type="ORF">N866_02705</name>
</gene>
<feature type="domain" description="Luciferase-like" evidence="2">
    <location>
        <begin position="17"/>
        <end position="182"/>
    </location>
</feature>
<dbReference type="EMBL" id="AXCW01000013">
    <property type="protein sequence ID" value="EYR64899.1"/>
    <property type="molecule type" value="Genomic_DNA"/>
</dbReference>
<dbReference type="SUPFAM" id="SSF51679">
    <property type="entry name" value="Bacterial luciferase-like"/>
    <property type="match status" value="1"/>
</dbReference>
<dbReference type="InterPro" id="IPR050564">
    <property type="entry name" value="F420-G6PD/mer"/>
</dbReference>
<evidence type="ECO:0000259" key="2">
    <source>
        <dbReference type="Pfam" id="PF00296"/>
    </source>
</evidence>
<feature type="non-terminal residue" evidence="3">
    <location>
        <position position="191"/>
    </location>
</feature>
<dbReference type="Pfam" id="PF00296">
    <property type="entry name" value="Bac_luciferase"/>
    <property type="match status" value="1"/>
</dbReference>
<accession>A0A021VUP2</accession>
<dbReference type="PANTHER" id="PTHR43244">
    <property type="match status" value="1"/>
</dbReference>
<protein>
    <submittedName>
        <fullName evidence="3">Luciferase</fullName>
    </submittedName>
</protein>
<evidence type="ECO:0000313" key="4">
    <source>
        <dbReference type="Proteomes" id="UP000019753"/>
    </source>
</evidence>
<proteinExistence type="predicted"/>
<name>A0A021VUP2_9CELL</name>
<dbReference type="Gene3D" id="3.20.20.30">
    <property type="entry name" value="Luciferase-like domain"/>
    <property type="match status" value="1"/>
</dbReference>
<keyword evidence="1" id="KW-0560">Oxidoreductase</keyword>